<keyword evidence="8" id="KW-0648">Protein biosynthesis</keyword>
<dbReference type="EMBL" id="BMXR01000002">
    <property type="protein sequence ID" value="GGX45733.1"/>
    <property type="molecule type" value="Genomic_DNA"/>
</dbReference>
<reference evidence="10" key="1">
    <citation type="journal article" date="2014" name="Int. J. Syst. Evol. Microbiol.">
        <title>Complete genome sequence of Corynebacterium casei LMG S-19264T (=DSM 44701T), isolated from a smear-ripened cheese.</title>
        <authorList>
            <consortium name="US DOE Joint Genome Institute (JGI-PGF)"/>
            <person name="Walter F."/>
            <person name="Albersmeier A."/>
            <person name="Kalinowski J."/>
            <person name="Ruckert C."/>
        </authorList>
    </citation>
    <scope>NUCLEOTIDE SEQUENCE</scope>
    <source>
        <strain evidence="10">KCTC 22169</strain>
    </source>
</reference>
<feature type="binding site" evidence="7">
    <location>
        <position position="115"/>
    </location>
    <ligand>
        <name>Zn(2+)</name>
        <dbReference type="ChEBI" id="CHEBI:29105"/>
    </ligand>
</feature>
<evidence type="ECO:0000259" key="9">
    <source>
        <dbReference type="Pfam" id="PF00749"/>
    </source>
</evidence>
<dbReference type="GO" id="GO:0005829">
    <property type="term" value="C:cytosol"/>
    <property type="evidence" value="ECO:0007669"/>
    <property type="project" value="TreeGrafter"/>
</dbReference>
<dbReference type="Pfam" id="PF00749">
    <property type="entry name" value="tRNA-synt_1c"/>
    <property type="match status" value="2"/>
</dbReference>
<feature type="binding site" evidence="7">
    <location>
        <position position="102"/>
    </location>
    <ligand>
        <name>Zn(2+)</name>
        <dbReference type="ChEBI" id="CHEBI:29105"/>
    </ligand>
</feature>
<feature type="binding site" evidence="7">
    <location>
        <position position="172"/>
    </location>
    <ligand>
        <name>L-glutamate</name>
        <dbReference type="ChEBI" id="CHEBI:29985"/>
    </ligand>
</feature>
<dbReference type="InterPro" id="IPR000924">
    <property type="entry name" value="Glu/Gln-tRNA-synth"/>
</dbReference>
<dbReference type="PRINTS" id="PR00987">
    <property type="entry name" value="TRNASYNTHGLU"/>
</dbReference>
<protein>
    <recommendedName>
        <fullName evidence="7">Glutamyl-Q tRNA(Asp) synthetase</fullName>
        <shortName evidence="7">Glu-Q-RSs</shortName>
        <ecNumber evidence="7">6.1.1.-</ecNumber>
    </recommendedName>
</protein>
<dbReference type="GO" id="GO:0006424">
    <property type="term" value="P:glutamyl-tRNA aminoacylation"/>
    <property type="evidence" value="ECO:0007669"/>
    <property type="project" value="InterPro"/>
</dbReference>
<dbReference type="RefSeq" id="WP_189607478.1">
    <property type="nucleotide sequence ID" value="NZ_BMXR01000002.1"/>
</dbReference>
<evidence type="ECO:0000256" key="4">
    <source>
        <dbReference type="ARBA" id="ARBA00022833"/>
    </source>
</evidence>
<feature type="domain" description="Glutamyl/glutaminyl-tRNA synthetase class Ib catalytic" evidence="9">
    <location>
        <begin position="10"/>
        <end position="109"/>
    </location>
</feature>
<keyword evidence="4 7" id="KW-0862">Zinc</keyword>
<dbReference type="Gene3D" id="3.40.50.620">
    <property type="entry name" value="HUPs"/>
    <property type="match status" value="1"/>
</dbReference>
<sequence>MSQYPAYIGRFAPSPTGPLHHGSLLAAVISYLDARKHQGRWLVRIEDLDPPREQPGAAASILHSLEAHGLHWDGEVRYQSERGDAFEAALARLADKGRLFWCQCSRKQLGGQPVYPGTCHAYDRPRPDCAIRFRVPDREDRFDDLLQGWQSAHLGRDYGDVVVKRRDGPYAYQLAVTVDDLDQGITDVIRGIDLQSSTFWQRALFDALDAEPPRYGHFPVLIGPDGQKLSKQNRAPAIDDTRPSHNLHQVLRFLDLDVAEDRPDIMLAQAVNAWSRATLMSRDAIIP</sequence>
<gene>
    <name evidence="7 10" type="primary">gluQ</name>
    <name evidence="10" type="ORF">GCM10007392_10960</name>
</gene>
<dbReference type="NCBIfam" id="TIGR03838">
    <property type="entry name" value="queuosine_YadB"/>
    <property type="match status" value="1"/>
</dbReference>
<feature type="short sequence motif" description="'KMSKS' region" evidence="7">
    <location>
        <begin position="228"/>
        <end position="232"/>
    </location>
</feature>
<dbReference type="GO" id="GO:0005524">
    <property type="term" value="F:ATP binding"/>
    <property type="evidence" value="ECO:0007669"/>
    <property type="project" value="UniProtKB-KW"/>
</dbReference>
<dbReference type="InterPro" id="IPR014729">
    <property type="entry name" value="Rossmann-like_a/b/a_fold"/>
</dbReference>
<organism evidence="10 11">
    <name type="scientific">Saccharospirillum salsuginis</name>
    <dbReference type="NCBI Taxonomy" id="418750"/>
    <lineage>
        <taxon>Bacteria</taxon>
        <taxon>Pseudomonadati</taxon>
        <taxon>Pseudomonadota</taxon>
        <taxon>Gammaproteobacteria</taxon>
        <taxon>Oceanospirillales</taxon>
        <taxon>Saccharospirillaceae</taxon>
        <taxon>Saccharospirillum</taxon>
    </lineage>
</organism>
<evidence type="ECO:0000256" key="5">
    <source>
        <dbReference type="ARBA" id="ARBA00022840"/>
    </source>
</evidence>
<dbReference type="GO" id="GO:0008270">
    <property type="term" value="F:zinc ion binding"/>
    <property type="evidence" value="ECO:0007669"/>
    <property type="project" value="UniProtKB-UniRule"/>
</dbReference>
<keyword evidence="1 7" id="KW-0436">Ligase</keyword>
<comment type="function">
    <text evidence="7">Catalyzes the tRNA-independent activation of glutamate in presence of ATP and the subsequent transfer of glutamate onto a tRNA(Asp). Glutamate is transferred on the 2-amino-5-(4,5-dihydroxy-2-cyclopenten-1-yl) moiety of the queuosine in the wobble position of the QUC anticodon.</text>
</comment>
<keyword evidence="6 7" id="KW-0030">Aminoacyl-tRNA synthetase</keyword>
<reference evidence="10" key="2">
    <citation type="submission" date="2020-09" db="EMBL/GenBank/DDBJ databases">
        <authorList>
            <person name="Sun Q."/>
            <person name="Kim S."/>
        </authorList>
    </citation>
    <scope>NUCLEOTIDE SEQUENCE</scope>
    <source>
        <strain evidence="10">KCTC 22169</strain>
    </source>
</reference>
<evidence type="ECO:0000256" key="8">
    <source>
        <dbReference type="RuleBase" id="RU363037"/>
    </source>
</evidence>
<feature type="binding site" evidence="7">
    <location>
        <position position="119"/>
    </location>
    <ligand>
        <name>Zn(2+)</name>
        <dbReference type="ChEBI" id="CHEBI:29105"/>
    </ligand>
</feature>
<evidence type="ECO:0000313" key="11">
    <source>
        <dbReference type="Proteomes" id="UP000626148"/>
    </source>
</evidence>
<dbReference type="GO" id="GO:0006400">
    <property type="term" value="P:tRNA modification"/>
    <property type="evidence" value="ECO:0007669"/>
    <property type="project" value="InterPro"/>
</dbReference>
<evidence type="ECO:0000256" key="3">
    <source>
        <dbReference type="ARBA" id="ARBA00022741"/>
    </source>
</evidence>
<dbReference type="Proteomes" id="UP000626148">
    <property type="component" value="Unassembled WGS sequence"/>
</dbReference>
<feature type="binding site" evidence="7">
    <location>
        <position position="46"/>
    </location>
    <ligand>
        <name>L-glutamate</name>
        <dbReference type="ChEBI" id="CHEBI:29985"/>
    </ligand>
</feature>
<dbReference type="InterPro" id="IPR049940">
    <property type="entry name" value="GluQ/Sye"/>
</dbReference>
<proteinExistence type="inferred from homology"/>
<dbReference type="SUPFAM" id="SSF52374">
    <property type="entry name" value="Nucleotidylyl transferase"/>
    <property type="match status" value="1"/>
</dbReference>
<evidence type="ECO:0000313" key="10">
    <source>
        <dbReference type="EMBL" id="GGX45733.1"/>
    </source>
</evidence>
<dbReference type="NCBIfam" id="NF004314">
    <property type="entry name" value="PRK05710.1-3"/>
    <property type="match status" value="1"/>
</dbReference>
<keyword evidence="11" id="KW-1185">Reference proteome</keyword>
<accession>A0A918N7W1</accession>
<feature type="short sequence motif" description="'HIGH' region" evidence="7">
    <location>
        <begin position="13"/>
        <end position="23"/>
    </location>
</feature>
<feature type="binding site" evidence="7">
    <location>
        <position position="190"/>
    </location>
    <ligand>
        <name>L-glutamate</name>
        <dbReference type="ChEBI" id="CHEBI:29985"/>
    </ligand>
</feature>
<keyword evidence="2 7" id="KW-0479">Metal-binding</keyword>
<dbReference type="HAMAP" id="MF_01428">
    <property type="entry name" value="Glu_Q_tRNA_synth"/>
    <property type="match status" value="1"/>
</dbReference>
<feature type="domain" description="Glutamyl/glutaminyl-tRNA synthetase class Ib catalytic" evidence="9">
    <location>
        <begin position="128"/>
        <end position="235"/>
    </location>
</feature>
<evidence type="ECO:0000256" key="2">
    <source>
        <dbReference type="ARBA" id="ARBA00022723"/>
    </source>
</evidence>
<dbReference type="EC" id="6.1.1.-" evidence="7"/>
<feature type="binding site" evidence="7">
    <location>
        <position position="104"/>
    </location>
    <ligand>
        <name>Zn(2+)</name>
        <dbReference type="ChEBI" id="CHEBI:29105"/>
    </ligand>
</feature>
<comment type="cofactor">
    <cofactor evidence="7">
        <name>Zn(2+)</name>
        <dbReference type="ChEBI" id="CHEBI:29105"/>
    </cofactor>
    <text evidence="7">Binds 1 zinc ion per subunit.</text>
</comment>
<evidence type="ECO:0000256" key="6">
    <source>
        <dbReference type="ARBA" id="ARBA00023146"/>
    </source>
</evidence>
<evidence type="ECO:0000256" key="1">
    <source>
        <dbReference type="ARBA" id="ARBA00022598"/>
    </source>
</evidence>
<comment type="caution">
    <text evidence="10">The sequence shown here is derived from an EMBL/GenBank/DDBJ whole genome shotgun (WGS) entry which is preliminary data.</text>
</comment>
<comment type="similarity">
    <text evidence="7">Belongs to the class-I aminoacyl-tRNA synthetase family. GluQ subfamily.</text>
</comment>
<keyword evidence="5 7" id="KW-0067">ATP-binding</keyword>
<dbReference type="GO" id="GO:0004818">
    <property type="term" value="F:glutamate-tRNA ligase activity"/>
    <property type="evidence" value="ECO:0007669"/>
    <property type="project" value="TreeGrafter"/>
</dbReference>
<dbReference type="AlphaFoldDB" id="A0A918N7W1"/>
<dbReference type="InterPro" id="IPR022380">
    <property type="entry name" value="Glu-Q_tRNA(Asp)_Synthase"/>
</dbReference>
<keyword evidence="3 7" id="KW-0547">Nucleotide-binding</keyword>
<feature type="binding site" evidence="7">
    <location>
        <begin position="10"/>
        <end position="14"/>
    </location>
    <ligand>
        <name>L-glutamate</name>
        <dbReference type="ChEBI" id="CHEBI:29985"/>
    </ligand>
</feature>
<feature type="binding site" evidence="7">
    <location>
        <position position="231"/>
    </location>
    <ligand>
        <name>ATP</name>
        <dbReference type="ChEBI" id="CHEBI:30616"/>
    </ligand>
</feature>
<dbReference type="InterPro" id="IPR020058">
    <property type="entry name" value="Glu/Gln-tRNA-synth_Ib_cat-dom"/>
</dbReference>
<dbReference type="PANTHER" id="PTHR43311">
    <property type="entry name" value="GLUTAMATE--TRNA LIGASE"/>
    <property type="match status" value="1"/>
</dbReference>
<name>A0A918N7W1_9GAMM</name>
<dbReference type="PANTHER" id="PTHR43311:SF1">
    <property type="entry name" value="GLUTAMYL-Q TRNA(ASP) SYNTHETASE"/>
    <property type="match status" value="1"/>
</dbReference>
<evidence type="ECO:0000256" key="7">
    <source>
        <dbReference type="HAMAP-Rule" id="MF_01428"/>
    </source>
</evidence>